<dbReference type="Proteomes" id="UP001280629">
    <property type="component" value="Unassembled WGS sequence"/>
</dbReference>
<feature type="transmembrane region" description="Helical" evidence="1">
    <location>
        <begin position="7"/>
        <end position="31"/>
    </location>
</feature>
<proteinExistence type="predicted"/>
<keyword evidence="1" id="KW-0472">Membrane</keyword>
<organism evidence="3 4">
    <name type="scientific">Sporosarcina aquimarina</name>
    <dbReference type="NCBI Taxonomy" id="114975"/>
    <lineage>
        <taxon>Bacteria</taxon>
        <taxon>Bacillati</taxon>
        <taxon>Bacillota</taxon>
        <taxon>Bacilli</taxon>
        <taxon>Bacillales</taxon>
        <taxon>Caryophanaceae</taxon>
        <taxon>Sporosarcina</taxon>
    </lineage>
</organism>
<dbReference type="EMBL" id="JAUBDH010000004">
    <property type="protein sequence ID" value="MDW0110142.1"/>
    <property type="molecule type" value="Genomic_DNA"/>
</dbReference>
<gene>
    <name evidence="3" type="ORF">QT716_08730</name>
</gene>
<protein>
    <submittedName>
        <fullName evidence="3">DUF4064 domain-containing protein</fullName>
    </submittedName>
</protein>
<feature type="transmembrane region" description="Helical" evidence="1">
    <location>
        <begin position="71"/>
        <end position="92"/>
    </location>
</feature>
<dbReference type="InterPro" id="IPR025273">
    <property type="entry name" value="DUF4064"/>
</dbReference>
<keyword evidence="1" id="KW-1133">Transmembrane helix</keyword>
<accession>A0ABU4FZK2</accession>
<feature type="transmembrane region" description="Helical" evidence="1">
    <location>
        <begin position="104"/>
        <end position="127"/>
    </location>
</feature>
<evidence type="ECO:0000259" key="2">
    <source>
        <dbReference type="Pfam" id="PF13273"/>
    </source>
</evidence>
<evidence type="ECO:0000313" key="4">
    <source>
        <dbReference type="Proteomes" id="UP001280629"/>
    </source>
</evidence>
<dbReference type="RefSeq" id="WP_317935680.1">
    <property type="nucleotide sequence ID" value="NZ_JAUBDH010000004.1"/>
</dbReference>
<reference evidence="3 4" key="1">
    <citation type="submission" date="2023-06" db="EMBL/GenBank/DDBJ databases">
        <title>Sporosarcina sp. nov., isolated from Korean traditional fermented seafood 'Jeotgal'.</title>
        <authorList>
            <person name="Yang A.-I."/>
            <person name="Shin N.-R."/>
        </authorList>
    </citation>
    <scope>NUCLEOTIDE SEQUENCE [LARGE SCALE GENOMIC DNA]</scope>
    <source>
        <strain evidence="3 4">KCTC3840</strain>
    </source>
</reference>
<sequence>MNRTAERVLGIISLVFTVIGIAAAIFGAVLVNLMSTNPEMRAEFEMGMNSDPAVTQADMDMIFDFLDAVGGFMWLGVIFLVISLILTIIGLVKIWNNKNPKLAGIMFILAGLTGGILSLTSILLYIAGILCLVKKPTAYPDEPVITDAPPYDDGMRPL</sequence>
<comment type="caution">
    <text evidence="3">The sequence shown here is derived from an EMBL/GenBank/DDBJ whole genome shotgun (WGS) entry which is preliminary data.</text>
</comment>
<keyword evidence="4" id="KW-1185">Reference proteome</keyword>
<evidence type="ECO:0000313" key="3">
    <source>
        <dbReference type="EMBL" id="MDW0110142.1"/>
    </source>
</evidence>
<dbReference type="Pfam" id="PF13273">
    <property type="entry name" value="DUF4064"/>
    <property type="match status" value="1"/>
</dbReference>
<evidence type="ECO:0000256" key="1">
    <source>
        <dbReference type="SAM" id="Phobius"/>
    </source>
</evidence>
<keyword evidence="1" id="KW-0812">Transmembrane</keyword>
<feature type="domain" description="DUF4064" evidence="2">
    <location>
        <begin position="2"/>
        <end position="116"/>
    </location>
</feature>
<name>A0ABU4FZK2_9BACL</name>